<comment type="catalytic activity">
    <reaction evidence="1">
        <text>ATP + protein L-histidine = ADP + protein N-phospho-L-histidine.</text>
        <dbReference type="EC" id="2.7.13.3"/>
    </reaction>
</comment>
<name>A0A948RUE7_UNCEI</name>
<evidence type="ECO:0000256" key="12">
    <source>
        <dbReference type="ARBA" id="ARBA00022840"/>
    </source>
</evidence>
<evidence type="ECO:0000256" key="6">
    <source>
        <dbReference type="ARBA" id="ARBA00022475"/>
    </source>
</evidence>
<evidence type="ECO:0000256" key="8">
    <source>
        <dbReference type="ARBA" id="ARBA00022679"/>
    </source>
</evidence>
<gene>
    <name evidence="24" type="ORF">KJ970_09770</name>
</gene>
<evidence type="ECO:0000256" key="18">
    <source>
        <dbReference type="ARBA" id="ARBA00023211"/>
    </source>
</evidence>
<evidence type="ECO:0000256" key="17">
    <source>
        <dbReference type="ARBA" id="ARBA00023026"/>
    </source>
</evidence>
<feature type="transmembrane region" description="Helical" evidence="21">
    <location>
        <begin position="190"/>
        <end position="210"/>
    </location>
</feature>
<dbReference type="CDD" id="cd00082">
    <property type="entry name" value="HisKA"/>
    <property type="match status" value="1"/>
</dbReference>
<comment type="cofactor">
    <cofactor evidence="3">
        <name>Mg(2+)</name>
        <dbReference type="ChEBI" id="CHEBI:18420"/>
    </cofactor>
</comment>
<dbReference type="EMBL" id="JAHJDP010000048">
    <property type="protein sequence ID" value="MBU2691205.1"/>
    <property type="molecule type" value="Genomic_DNA"/>
</dbReference>
<evidence type="ECO:0000256" key="14">
    <source>
        <dbReference type="ARBA" id="ARBA00022912"/>
    </source>
</evidence>
<evidence type="ECO:0000256" key="4">
    <source>
        <dbReference type="ARBA" id="ARBA00004651"/>
    </source>
</evidence>
<keyword evidence="21" id="KW-0812">Transmembrane</keyword>
<sequence length="489" mass="53040">MLPFIRPTIRFRLLMAFAAFLILLAGLSYWIEHQARIALEKELDSKLIAIAAAASNPTIISSIQLPFVLDFVPGDENTRTYRIIRDRLHQLKESTGVERLGMWNFEGRILIDSDSSTIAGLGGVTANLYRSHLEQARGGEASASFLFPGRGDQVYKMGFAPVIREGIPQAVIVAEGNAGFLASAGRMRQVLISVGLVALLLGALAAWGLASSVTSPLRRMAQAARLIGGGDLESPVTTAGPGEVGELGRVLEGMRRDLQHRDQQLRLMVAGVAHEIRNPLGGLVLYADLLGQDPTLSEEGRAQAAKILREANILERIVEEFNIFARPSVPELESIRMAILWEEVRPLVEGRMVEERSAAPPAIKWVEEWEADEFSADRRQLRQILLNLALNAAEALGAAGGIIRVRSRRAAGEIVLEVEDSGPGVDPSKYEEALEPFVTTKARGAGLGLPMVQRLARAHGGSVALDRSDLGGLAVRVRLPQDGDADSRE</sequence>
<keyword evidence="13" id="KW-0460">Magnesium</keyword>
<keyword evidence="21" id="KW-0472">Membrane</keyword>
<keyword evidence="8" id="KW-0808">Transferase</keyword>
<evidence type="ECO:0000256" key="16">
    <source>
        <dbReference type="ARBA" id="ARBA00023016"/>
    </source>
</evidence>
<dbReference type="PANTHER" id="PTHR44936">
    <property type="entry name" value="SENSOR PROTEIN CREC"/>
    <property type="match status" value="1"/>
</dbReference>
<dbReference type="InterPro" id="IPR036890">
    <property type="entry name" value="HATPase_C_sf"/>
</dbReference>
<keyword evidence="11" id="KW-0378">Hydrolase</keyword>
<keyword evidence="7" id="KW-0597">Phosphoprotein</keyword>
<dbReference type="PROSITE" id="PS50109">
    <property type="entry name" value="HIS_KIN"/>
    <property type="match status" value="1"/>
</dbReference>
<dbReference type="AlphaFoldDB" id="A0A948RUE7"/>
<evidence type="ECO:0000256" key="2">
    <source>
        <dbReference type="ARBA" id="ARBA00001936"/>
    </source>
</evidence>
<dbReference type="SUPFAM" id="SSF47384">
    <property type="entry name" value="Homodimeric domain of signal transducing histidine kinase"/>
    <property type="match status" value="1"/>
</dbReference>
<keyword evidence="10" id="KW-0418">Kinase</keyword>
<dbReference type="SMART" id="SM00387">
    <property type="entry name" value="HATPase_c"/>
    <property type="match status" value="1"/>
</dbReference>
<dbReference type="SMART" id="SM00304">
    <property type="entry name" value="HAMP"/>
    <property type="match status" value="1"/>
</dbReference>
<dbReference type="InterPro" id="IPR005467">
    <property type="entry name" value="His_kinase_dom"/>
</dbReference>
<dbReference type="PROSITE" id="PS50885">
    <property type="entry name" value="HAMP"/>
    <property type="match status" value="1"/>
</dbReference>
<dbReference type="InterPro" id="IPR050980">
    <property type="entry name" value="2C_sensor_his_kinase"/>
</dbReference>
<keyword evidence="17" id="KW-0843">Virulence</keyword>
<keyword evidence="15" id="KW-0902">Two-component regulatory system</keyword>
<evidence type="ECO:0000256" key="20">
    <source>
        <dbReference type="ARBA" id="ARBA00041776"/>
    </source>
</evidence>
<evidence type="ECO:0000313" key="24">
    <source>
        <dbReference type="EMBL" id="MBU2691205.1"/>
    </source>
</evidence>
<evidence type="ECO:0000256" key="9">
    <source>
        <dbReference type="ARBA" id="ARBA00022741"/>
    </source>
</evidence>
<proteinExistence type="predicted"/>
<dbReference type="GO" id="GO:0004721">
    <property type="term" value="F:phosphoprotein phosphatase activity"/>
    <property type="evidence" value="ECO:0007669"/>
    <property type="project" value="UniProtKB-KW"/>
</dbReference>
<evidence type="ECO:0000256" key="5">
    <source>
        <dbReference type="ARBA" id="ARBA00012438"/>
    </source>
</evidence>
<dbReference type="GO" id="GO:0000155">
    <property type="term" value="F:phosphorelay sensor kinase activity"/>
    <property type="evidence" value="ECO:0007669"/>
    <property type="project" value="InterPro"/>
</dbReference>
<evidence type="ECO:0000256" key="10">
    <source>
        <dbReference type="ARBA" id="ARBA00022777"/>
    </source>
</evidence>
<protein>
    <recommendedName>
        <fullName evidence="19">Signal transduction histidine-protein kinase/phosphatase MprB</fullName>
        <ecNumber evidence="5">2.7.13.3</ecNumber>
    </recommendedName>
    <alternativeName>
        <fullName evidence="20">Mycobacterial persistence regulator B</fullName>
    </alternativeName>
</protein>
<dbReference type="InterPro" id="IPR004358">
    <property type="entry name" value="Sig_transdc_His_kin-like_C"/>
</dbReference>
<feature type="domain" description="Histidine kinase" evidence="22">
    <location>
        <begin position="271"/>
        <end position="483"/>
    </location>
</feature>
<evidence type="ECO:0000259" key="22">
    <source>
        <dbReference type="PROSITE" id="PS50109"/>
    </source>
</evidence>
<accession>A0A948RUE7</accession>
<comment type="subcellular location">
    <subcellularLocation>
        <location evidence="4">Cell membrane</location>
        <topology evidence="4">Multi-pass membrane protein</topology>
    </subcellularLocation>
</comment>
<evidence type="ECO:0000256" key="7">
    <source>
        <dbReference type="ARBA" id="ARBA00022553"/>
    </source>
</evidence>
<dbReference type="GO" id="GO:0005886">
    <property type="term" value="C:plasma membrane"/>
    <property type="evidence" value="ECO:0007669"/>
    <property type="project" value="UniProtKB-SubCell"/>
</dbReference>
<dbReference type="CDD" id="cd00075">
    <property type="entry name" value="HATPase"/>
    <property type="match status" value="1"/>
</dbReference>
<evidence type="ECO:0000259" key="23">
    <source>
        <dbReference type="PROSITE" id="PS50885"/>
    </source>
</evidence>
<keyword evidence="16" id="KW-0346">Stress response</keyword>
<keyword evidence="6" id="KW-1003">Cell membrane</keyword>
<evidence type="ECO:0000313" key="25">
    <source>
        <dbReference type="Proteomes" id="UP000777784"/>
    </source>
</evidence>
<dbReference type="PRINTS" id="PR00344">
    <property type="entry name" value="BCTRLSENSOR"/>
</dbReference>
<comment type="caution">
    <text evidence="24">The sequence shown here is derived from an EMBL/GenBank/DDBJ whole genome shotgun (WGS) entry which is preliminary data.</text>
</comment>
<dbReference type="Pfam" id="PF02518">
    <property type="entry name" value="HATPase_c"/>
    <property type="match status" value="1"/>
</dbReference>
<evidence type="ECO:0000256" key="15">
    <source>
        <dbReference type="ARBA" id="ARBA00023012"/>
    </source>
</evidence>
<dbReference type="EC" id="2.7.13.3" evidence="5"/>
<keyword evidence="9" id="KW-0547">Nucleotide-binding</keyword>
<dbReference type="CDD" id="cd06225">
    <property type="entry name" value="HAMP"/>
    <property type="match status" value="1"/>
</dbReference>
<organism evidence="24 25">
    <name type="scientific">Eiseniibacteriota bacterium</name>
    <dbReference type="NCBI Taxonomy" id="2212470"/>
    <lineage>
        <taxon>Bacteria</taxon>
        <taxon>Candidatus Eiseniibacteriota</taxon>
    </lineage>
</organism>
<keyword evidence="14" id="KW-0904">Protein phosphatase</keyword>
<dbReference type="SMART" id="SM00388">
    <property type="entry name" value="HisKA"/>
    <property type="match status" value="1"/>
</dbReference>
<evidence type="ECO:0000256" key="13">
    <source>
        <dbReference type="ARBA" id="ARBA00022842"/>
    </source>
</evidence>
<dbReference type="InterPro" id="IPR036097">
    <property type="entry name" value="HisK_dim/P_sf"/>
</dbReference>
<dbReference type="InterPro" id="IPR003660">
    <property type="entry name" value="HAMP_dom"/>
</dbReference>
<dbReference type="Gene3D" id="3.30.565.10">
    <property type="entry name" value="Histidine kinase-like ATPase, C-terminal domain"/>
    <property type="match status" value="1"/>
</dbReference>
<dbReference type="Gene3D" id="1.10.287.130">
    <property type="match status" value="1"/>
</dbReference>
<keyword evidence="18" id="KW-0464">Manganese</keyword>
<dbReference type="Pfam" id="PF00512">
    <property type="entry name" value="HisKA"/>
    <property type="match status" value="1"/>
</dbReference>
<dbReference type="SUPFAM" id="SSF158472">
    <property type="entry name" value="HAMP domain-like"/>
    <property type="match status" value="1"/>
</dbReference>
<evidence type="ECO:0000256" key="3">
    <source>
        <dbReference type="ARBA" id="ARBA00001946"/>
    </source>
</evidence>
<evidence type="ECO:0000256" key="21">
    <source>
        <dbReference type="SAM" id="Phobius"/>
    </source>
</evidence>
<dbReference type="InterPro" id="IPR003661">
    <property type="entry name" value="HisK_dim/P_dom"/>
</dbReference>
<feature type="transmembrane region" description="Helical" evidence="21">
    <location>
        <begin position="12"/>
        <end position="31"/>
    </location>
</feature>
<dbReference type="GO" id="GO:0005524">
    <property type="term" value="F:ATP binding"/>
    <property type="evidence" value="ECO:0007669"/>
    <property type="project" value="UniProtKB-KW"/>
</dbReference>
<evidence type="ECO:0000256" key="11">
    <source>
        <dbReference type="ARBA" id="ARBA00022801"/>
    </source>
</evidence>
<keyword evidence="21" id="KW-1133">Transmembrane helix</keyword>
<dbReference type="SUPFAM" id="SSF55874">
    <property type="entry name" value="ATPase domain of HSP90 chaperone/DNA topoisomerase II/histidine kinase"/>
    <property type="match status" value="1"/>
</dbReference>
<dbReference type="Gene3D" id="6.10.340.10">
    <property type="match status" value="1"/>
</dbReference>
<dbReference type="Proteomes" id="UP000777784">
    <property type="component" value="Unassembled WGS sequence"/>
</dbReference>
<comment type="cofactor">
    <cofactor evidence="2">
        <name>Mn(2+)</name>
        <dbReference type="ChEBI" id="CHEBI:29035"/>
    </cofactor>
</comment>
<evidence type="ECO:0000256" key="1">
    <source>
        <dbReference type="ARBA" id="ARBA00000085"/>
    </source>
</evidence>
<dbReference type="InterPro" id="IPR003594">
    <property type="entry name" value="HATPase_dom"/>
</dbReference>
<evidence type="ECO:0000256" key="19">
    <source>
        <dbReference type="ARBA" id="ARBA00040454"/>
    </source>
</evidence>
<reference evidence="24" key="1">
    <citation type="submission" date="2021-05" db="EMBL/GenBank/DDBJ databases">
        <title>Energy efficiency and biological interactions define the core microbiome of deep oligotrophic groundwater.</title>
        <authorList>
            <person name="Mehrshad M."/>
            <person name="Lopez-Fernandez M."/>
            <person name="Bell E."/>
            <person name="Bernier-Latmani R."/>
            <person name="Bertilsson S."/>
            <person name="Dopson M."/>
        </authorList>
    </citation>
    <scope>NUCLEOTIDE SEQUENCE</scope>
    <source>
        <strain evidence="24">Modern_marine.mb.64</strain>
    </source>
</reference>
<dbReference type="PANTHER" id="PTHR44936:SF9">
    <property type="entry name" value="SENSOR PROTEIN CREC"/>
    <property type="match status" value="1"/>
</dbReference>
<keyword evidence="12" id="KW-0067">ATP-binding</keyword>
<feature type="domain" description="HAMP" evidence="23">
    <location>
        <begin position="211"/>
        <end position="263"/>
    </location>
</feature>
<dbReference type="Pfam" id="PF00672">
    <property type="entry name" value="HAMP"/>
    <property type="match status" value="1"/>
</dbReference>